<evidence type="ECO:0000256" key="6">
    <source>
        <dbReference type="ARBA" id="ARBA00022741"/>
    </source>
</evidence>
<feature type="domain" description="Mur ligase central" evidence="13">
    <location>
        <begin position="48"/>
        <end position="275"/>
    </location>
</feature>
<dbReference type="Gene3D" id="3.90.190.20">
    <property type="entry name" value="Mur ligase, C-terminal domain"/>
    <property type="match status" value="1"/>
</dbReference>
<dbReference type="InterPro" id="IPR001645">
    <property type="entry name" value="Folylpolyglutamate_synth"/>
</dbReference>
<dbReference type="PANTHER" id="PTHR11136">
    <property type="entry name" value="FOLYLPOLYGLUTAMATE SYNTHASE-RELATED"/>
    <property type="match status" value="1"/>
</dbReference>
<dbReference type="NCBIfam" id="TIGR01499">
    <property type="entry name" value="folC"/>
    <property type="match status" value="1"/>
</dbReference>
<dbReference type="InterPro" id="IPR004101">
    <property type="entry name" value="Mur_ligase_C"/>
</dbReference>
<dbReference type="RefSeq" id="WP_057739514.1">
    <property type="nucleotide sequence ID" value="NZ_JQBW01000004.1"/>
</dbReference>
<evidence type="ECO:0000259" key="13">
    <source>
        <dbReference type="Pfam" id="PF08245"/>
    </source>
</evidence>
<dbReference type="FunFam" id="3.40.1190.10:FF:000011">
    <property type="entry name" value="Folylpolyglutamate synthase/dihydrofolate synthase"/>
    <property type="match status" value="1"/>
</dbReference>
<dbReference type="PROSITE" id="PS01012">
    <property type="entry name" value="FOLYLPOLYGLU_SYNT_2"/>
    <property type="match status" value="1"/>
</dbReference>
<evidence type="ECO:0000256" key="1">
    <source>
        <dbReference type="ARBA" id="ARBA00001946"/>
    </source>
</evidence>
<evidence type="ECO:0000256" key="11">
    <source>
        <dbReference type="PIRNR" id="PIRNR001563"/>
    </source>
</evidence>
<name>A0A0R2I2K4_9LACO</name>
<accession>A0A0R2I2K4</accession>
<keyword evidence="7 11" id="KW-0067">ATP-binding</keyword>
<comment type="caution">
    <text evidence="14">The sequence shown here is derived from an EMBL/GenBank/DDBJ whole genome shotgun (WGS) entry which is preliminary data.</text>
</comment>
<dbReference type="GO" id="GO:0008841">
    <property type="term" value="F:dihydrofolate synthase activity"/>
    <property type="evidence" value="ECO:0007669"/>
    <property type="project" value="TreeGrafter"/>
</dbReference>
<keyword evidence="8" id="KW-0460">Magnesium</keyword>
<dbReference type="GO" id="GO:0004326">
    <property type="term" value="F:tetrahydrofolylpolyglutamate synthase activity"/>
    <property type="evidence" value="ECO:0007669"/>
    <property type="project" value="UniProtKB-EC"/>
</dbReference>
<evidence type="ECO:0000256" key="9">
    <source>
        <dbReference type="ARBA" id="ARBA00030592"/>
    </source>
</evidence>
<comment type="catalytic activity">
    <reaction evidence="10">
        <text>(6S)-5,6,7,8-tetrahydrofolyl-(gamma-L-Glu)(n) + L-glutamate + ATP = (6S)-5,6,7,8-tetrahydrofolyl-(gamma-L-Glu)(n+1) + ADP + phosphate + H(+)</text>
        <dbReference type="Rhea" id="RHEA:10580"/>
        <dbReference type="Rhea" id="RHEA-COMP:14738"/>
        <dbReference type="Rhea" id="RHEA-COMP:14740"/>
        <dbReference type="ChEBI" id="CHEBI:15378"/>
        <dbReference type="ChEBI" id="CHEBI:29985"/>
        <dbReference type="ChEBI" id="CHEBI:30616"/>
        <dbReference type="ChEBI" id="CHEBI:43474"/>
        <dbReference type="ChEBI" id="CHEBI:141005"/>
        <dbReference type="ChEBI" id="CHEBI:456216"/>
        <dbReference type="EC" id="6.3.2.17"/>
    </reaction>
</comment>
<keyword evidence="5" id="KW-0479">Metal-binding</keyword>
<organism evidence="14 15">
    <name type="scientific">Limosilactobacillus secaliphilus</name>
    <dbReference type="NCBI Taxonomy" id="396268"/>
    <lineage>
        <taxon>Bacteria</taxon>
        <taxon>Bacillati</taxon>
        <taxon>Bacillota</taxon>
        <taxon>Bacilli</taxon>
        <taxon>Lactobacillales</taxon>
        <taxon>Lactobacillaceae</taxon>
        <taxon>Limosilactobacillus</taxon>
    </lineage>
</organism>
<evidence type="ECO:0000256" key="3">
    <source>
        <dbReference type="ARBA" id="ARBA00013025"/>
    </source>
</evidence>
<feature type="domain" description="Mur ligase C-terminal" evidence="12">
    <location>
        <begin position="303"/>
        <end position="426"/>
    </location>
</feature>
<evidence type="ECO:0000256" key="10">
    <source>
        <dbReference type="ARBA" id="ARBA00047493"/>
    </source>
</evidence>
<dbReference type="Gene3D" id="3.40.1190.10">
    <property type="entry name" value="Mur-like, catalytic domain"/>
    <property type="match status" value="1"/>
</dbReference>
<dbReference type="EC" id="6.3.2.17" evidence="3"/>
<comment type="cofactor">
    <cofactor evidence="1">
        <name>Mg(2+)</name>
        <dbReference type="ChEBI" id="CHEBI:18420"/>
    </cofactor>
</comment>
<dbReference type="PIRSF" id="PIRSF001563">
    <property type="entry name" value="Folylpolyglu_synth"/>
    <property type="match status" value="1"/>
</dbReference>
<dbReference type="AlphaFoldDB" id="A0A0R2I2K4"/>
<evidence type="ECO:0000313" key="15">
    <source>
        <dbReference type="Proteomes" id="UP000050934"/>
    </source>
</evidence>
<protein>
    <recommendedName>
        <fullName evidence="3">tetrahydrofolate synthase</fullName>
        <ecNumber evidence="3">6.3.2.17</ecNumber>
    </recommendedName>
    <alternativeName>
        <fullName evidence="9">Tetrahydrofolylpolyglutamate synthase</fullName>
    </alternativeName>
</protein>
<dbReference type="Pfam" id="PF08245">
    <property type="entry name" value="Mur_ligase_M"/>
    <property type="match status" value="1"/>
</dbReference>
<dbReference type="Pfam" id="PF02875">
    <property type="entry name" value="Mur_ligase_C"/>
    <property type="match status" value="1"/>
</dbReference>
<sequence>MTTINNYEQALAFIHGRPRFKKKPTLQRMRLLLQRLGNPQKNLKYVHVTGTNGKGSTVAMLRAMLMEHGLTVGSFTSPFITRFNERICLDAQPISDDDLVLYTQKVAKVVDQLDQELTSGGPTEFEIDCAIMFCYFAQVQPDVVILEVGIGGLWDSTNVIESPLASAIITVGYDHMKYLGNTLAEIATQKAGIIKQNCPVVIGKLPAEAEQVVRDTAKQKDAKLYCLGKDFSATVVKPGLYLTINYQGLGLGRLQCRLNLAGDYQAENAACAITLLQVTLQKLQLKVDPGAITQALANVTWPGRMEMVNEEPLMFLDGAHNLPGIQALVKTLRDDFNDREIYLLVGILADKQYQLMLGELASLKNVHLMLTPFAGPSKQRPSALPEDMEADIQTRYPIEQADDWQAGLLTISREMSADDVLVVTGSLYLISDVRNYLFEN</sequence>
<evidence type="ECO:0000259" key="12">
    <source>
        <dbReference type="Pfam" id="PF02875"/>
    </source>
</evidence>
<dbReference type="SUPFAM" id="SSF53244">
    <property type="entry name" value="MurD-like peptide ligases, peptide-binding domain"/>
    <property type="match status" value="1"/>
</dbReference>
<dbReference type="PANTHER" id="PTHR11136:SF0">
    <property type="entry name" value="DIHYDROFOLATE SYNTHETASE-RELATED"/>
    <property type="match status" value="1"/>
</dbReference>
<evidence type="ECO:0000256" key="8">
    <source>
        <dbReference type="ARBA" id="ARBA00022842"/>
    </source>
</evidence>
<dbReference type="Proteomes" id="UP000050934">
    <property type="component" value="Unassembled WGS sequence"/>
</dbReference>
<comment type="similarity">
    <text evidence="2 11">Belongs to the folylpolyglutamate synthase family.</text>
</comment>
<keyword evidence="6 11" id="KW-0547">Nucleotide-binding</keyword>
<keyword evidence="4 11" id="KW-0436">Ligase</keyword>
<evidence type="ECO:0000256" key="4">
    <source>
        <dbReference type="ARBA" id="ARBA00022598"/>
    </source>
</evidence>
<dbReference type="STRING" id="396268.IV45_GL001169"/>
<reference evidence="14 15" key="1">
    <citation type="journal article" date="2015" name="Genome Announc.">
        <title>Expanding the biotechnology potential of lactobacilli through comparative genomics of 213 strains and associated genera.</title>
        <authorList>
            <person name="Sun Z."/>
            <person name="Harris H.M."/>
            <person name="McCann A."/>
            <person name="Guo C."/>
            <person name="Argimon S."/>
            <person name="Zhang W."/>
            <person name="Yang X."/>
            <person name="Jeffery I.B."/>
            <person name="Cooney J.C."/>
            <person name="Kagawa T.F."/>
            <person name="Liu W."/>
            <person name="Song Y."/>
            <person name="Salvetti E."/>
            <person name="Wrobel A."/>
            <person name="Rasinkangas P."/>
            <person name="Parkhill J."/>
            <person name="Rea M.C."/>
            <person name="O'Sullivan O."/>
            <person name="Ritari J."/>
            <person name="Douillard F.P."/>
            <person name="Paul Ross R."/>
            <person name="Yang R."/>
            <person name="Briner A.E."/>
            <person name="Felis G.E."/>
            <person name="de Vos W.M."/>
            <person name="Barrangou R."/>
            <person name="Klaenhammer T.R."/>
            <person name="Caufield P.W."/>
            <person name="Cui Y."/>
            <person name="Zhang H."/>
            <person name="O'Toole P.W."/>
        </authorList>
    </citation>
    <scope>NUCLEOTIDE SEQUENCE [LARGE SCALE GENOMIC DNA]</scope>
    <source>
        <strain evidence="14 15">DSM 17896</strain>
    </source>
</reference>
<dbReference type="InterPro" id="IPR036565">
    <property type="entry name" value="Mur-like_cat_sf"/>
</dbReference>
<dbReference type="InterPro" id="IPR018109">
    <property type="entry name" value="Folylpolyglutamate_synth_CS"/>
</dbReference>
<dbReference type="EMBL" id="JQBW01000004">
    <property type="protein sequence ID" value="KRN59426.1"/>
    <property type="molecule type" value="Genomic_DNA"/>
</dbReference>
<evidence type="ECO:0000256" key="5">
    <source>
        <dbReference type="ARBA" id="ARBA00022723"/>
    </source>
</evidence>
<dbReference type="SUPFAM" id="SSF53623">
    <property type="entry name" value="MurD-like peptide ligases, catalytic domain"/>
    <property type="match status" value="1"/>
</dbReference>
<dbReference type="InterPro" id="IPR036615">
    <property type="entry name" value="Mur_ligase_C_dom_sf"/>
</dbReference>
<dbReference type="GO" id="GO:0005737">
    <property type="term" value="C:cytoplasm"/>
    <property type="evidence" value="ECO:0007669"/>
    <property type="project" value="TreeGrafter"/>
</dbReference>
<dbReference type="GO" id="GO:0005524">
    <property type="term" value="F:ATP binding"/>
    <property type="evidence" value="ECO:0007669"/>
    <property type="project" value="UniProtKB-KW"/>
</dbReference>
<keyword evidence="15" id="KW-1185">Reference proteome</keyword>
<proteinExistence type="inferred from homology"/>
<dbReference type="PATRIC" id="fig|396268.3.peg.1181"/>
<evidence type="ECO:0000256" key="7">
    <source>
        <dbReference type="ARBA" id="ARBA00022840"/>
    </source>
</evidence>
<dbReference type="InterPro" id="IPR013221">
    <property type="entry name" value="Mur_ligase_cen"/>
</dbReference>
<evidence type="ECO:0000313" key="14">
    <source>
        <dbReference type="EMBL" id="KRN59426.1"/>
    </source>
</evidence>
<dbReference type="GO" id="GO:0046872">
    <property type="term" value="F:metal ion binding"/>
    <property type="evidence" value="ECO:0007669"/>
    <property type="project" value="UniProtKB-KW"/>
</dbReference>
<gene>
    <name evidence="14" type="ORF">IV45_GL001169</name>
</gene>
<evidence type="ECO:0000256" key="2">
    <source>
        <dbReference type="ARBA" id="ARBA00008276"/>
    </source>
</evidence>